<protein>
    <recommendedName>
        <fullName evidence="4">Glycerophosphoryl diester phosphodiesterase membrane domain-containing protein</fullName>
    </recommendedName>
</protein>
<sequence length="226" mass="23766">MPGVTAVRTRSLGTAIRQLGRQPDRILVPAVVLTVVGLIANVLVNWLIGLAVGSTPCPRYYLGTTLTARCAGTTGRGQLGVLVGLFVLFLIGHLVAAGLSRASLDLIDEVPSRGVFGGWNLLRALPAAVTISLLLTLGTVLVVLPGLLLAFFTRYAMTFVVDRGLGTWSAIAASTRLVARNLVRETGFAVTAVAVLVLGLLALEIGLLIAVPLVLLAQTYRYRTLA</sequence>
<dbReference type="PANTHER" id="PTHR40076:SF1">
    <property type="entry name" value="MEMBRANE PROTEIN"/>
    <property type="match status" value="1"/>
</dbReference>
<dbReference type="InterPro" id="IPR010380">
    <property type="entry name" value="DUF975"/>
</dbReference>
<feature type="transmembrane region" description="Helical" evidence="1">
    <location>
        <begin position="124"/>
        <end position="152"/>
    </location>
</feature>
<dbReference type="PANTHER" id="PTHR40076">
    <property type="entry name" value="MEMBRANE PROTEIN-RELATED"/>
    <property type="match status" value="1"/>
</dbReference>
<accession>A0A3N0DJ30</accession>
<organism evidence="2 3">
    <name type="scientific">Nocardioides marmorisolisilvae</name>
    <dbReference type="NCBI Taxonomy" id="1542737"/>
    <lineage>
        <taxon>Bacteria</taxon>
        <taxon>Bacillati</taxon>
        <taxon>Actinomycetota</taxon>
        <taxon>Actinomycetes</taxon>
        <taxon>Propionibacteriales</taxon>
        <taxon>Nocardioidaceae</taxon>
        <taxon>Nocardioides</taxon>
    </lineage>
</organism>
<keyword evidence="3" id="KW-1185">Reference proteome</keyword>
<reference evidence="2 3" key="1">
    <citation type="submission" date="2018-11" db="EMBL/GenBank/DDBJ databases">
        <authorList>
            <person name="Li F."/>
        </authorList>
    </citation>
    <scope>NUCLEOTIDE SEQUENCE [LARGE SCALE GENOMIC DNA]</scope>
    <source>
        <strain evidence="2 3">KIS18-7</strain>
    </source>
</reference>
<feature type="transmembrane region" description="Helical" evidence="1">
    <location>
        <begin position="26"/>
        <end position="52"/>
    </location>
</feature>
<dbReference type="EMBL" id="RJSG01000006">
    <property type="protein sequence ID" value="RNL75411.1"/>
    <property type="molecule type" value="Genomic_DNA"/>
</dbReference>
<feature type="transmembrane region" description="Helical" evidence="1">
    <location>
        <begin position="189"/>
        <end position="216"/>
    </location>
</feature>
<dbReference type="Proteomes" id="UP000277094">
    <property type="component" value="Unassembled WGS sequence"/>
</dbReference>
<comment type="caution">
    <text evidence="2">The sequence shown here is derived from an EMBL/GenBank/DDBJ whole genome shotgun (WGS) entry which is preliminary data.</text>
</comment>
<keyword evidence="1" id="KW-1133">Transmembrane helix</keyword>
<gene>
    <name evidence="2" type="ORF">EFL95_18545</name>
</gene>
<proteinExistence type="predicted"/>
<evidence type="ECO:0008006" key="4">
    <source>
        <dbReference type="Google" id="ProtNLM"/>
    </source>
</evidence>
<evidence type="ECO:0000313" key="3">
    <source>
        <dbReference type="Proteomes" id="UP000277094"/>
    </source>
</evidence>
<keyword evidence="1" id="KW-0812">Transmembrane</keyword>
<feature type="transmembrane region" description="Helical" evidence="1">
    <location>
        <begin position="79"/>
        <end position="104"/>
    </location>
</feature>
<evidence type="ECO:0000313" key="2">
    <source>
        <dbReference type="EMBL" id="RNL75411.1"/>
    </source>
</evidence>
<dbReference type="AlphaFoldDB" id="A0A3N0DJ30"/>
<name>A0A3N0DJ30_9ACTN</name>
<keyword evidence="1" id="KW-0472">Membrane</keyword>
<evidence type="ECO:0000256" key="1">
    <source>
        <dbReference type="SAM" id="Phobius"/>
    </source>
</evidence>